<name>A0A7J3LZQ4_ARCFL</name>
<accession>A0A7J3LZQ4</accession>
<protein>
    <recommendedName>
        <fullName evidence="5">(5-formylfuran-3-yl)methyl phosphate synthase</fullName>
        <ecNumber evidence="5">4.2.3.153</ecNumber>
    </recommendedName>
    <alternativeName>
        <fullName evidence="5">4-(hydroxymethyl)-2-furancarboxaldehyde-phosphate synthase</fullName>
        <shortName evidence="5">4-HFC-P synthase</shortName>
    </alternativeName>
</protein>
<dbReference type="Pfam" id="PF04476">
    <property type="entry name" value="4HFCP_synth"/>
    <property type="match status" value="1"/>
</dbReference>
<keyword evidence="2 5" id="KW-0456">Lyase</keyword>
<dbReference type="PIRSF" id="PIRSF015957">
    <property type="entry name" value="UCP015957"/>
    <property type="match status" value="1"/>
</dbReference>
<dbReference type="EC" id="4.2.3.153" evidence="5"/>
<dbReference type="NCBIfam" id="NF002575">
    <property type="entry name" value="PRK02227.1-3"/>
    <property type="match status" value="1"/>
</dbReference>
<dbReference type="UniPathway" id="UPA00080"/>
<proteinExistence type="inferred from homology"/>
<evidence type="ECO:0000313" key="7">
    <source>
        <dbReference type="EMBL" id="HGT82186.1"/>
    </source>
</evidence>
<feature type="active site" description="Proton acceptor" evidence="5 6">
    <location>
        <position position="86"/>
    </location>
</feature>
<dbReference type="SUPFAM" id="SSF51569">
    <property type="entry name" value="Aldolase"/>
    <property type="match status" value="1"/>
</dbReference>
<feature type="active site" description="Schiff-base intermediate with substrate" evidence="5 6">
    <location>
        <position position="27"/>
    </location>
</feature>
<comment type="similarity">
    <text evidence="5">Belongs to the MfnB family.</text>
</comment>
<dbReference type="InterPro" id="IPR035081">
    <property type="entry name" value="4HFCP_synth_arc"/>
</dbReference>
<reference evidence="7" key="1">
    <citation type="journal article" date="2020" name="mSystems">
        <title>Genome- and Community-Level Interaction Insights into Carbon Utilization and Element Cycling Functions of Hydrothermarchaeota in Hydrothermal Sediment.</title>
        <authorList>
            <person name="Zhou Z."/>
            <person name="Liu Y."/>
            <person name="Xu W."/>
            <person name="Pan J."/>
            <person name="Luo Z.H."/>
            <person name="Li M."/>
        </authorList>
    </citation>
    <scope>NUCLEOTIDE SEQUENCE [LARGE SCALE GENOMIC DNA]</scope>
    <source>
        <strain evidence="7">SpSt-587</strain>
    </source>
</reference>
<dbReference type="SUPFAM" id="SSF51391">
    <property type="entry name" value="Thiamin phosphate synthase"/>
    <property type="match status" value="1"/>
</dbReference>
<dbReference type="EMBL" id="DSYZ01000013">
    <property type="protein sequence ID" value="HGT82186.1"/>
    <property type="molecule type" value="Genomic_DNA"/>
</dbReference>
<dbReference type="GO" id="GO:2001120">
    <property type="term" value="P:methanofuran biosynthetic process"/>
    <property type="evidence" value="ECO:0007669"/>
    <property type="project" value="UniProtKB-UniRule"/>
</dbReference>
<evidence type="ECO:0000256" key="3">
    <source>
        <dbReference type="ARBA" id="ARBA00023270"/>
    </source>
</evidence>
<evidence type="ECO:0000256" key="4">
    <source>
        <dbReference type="ARBA" id="ARBA00047628"/>
    </source>
</evidence>
<keyword evidence="3 5" id="KW-0704">Schiff base</keyword>
<evidence type="ECO:0000256" key="2">
    <source>
        <dbReference type="ARBA" id="ARBA00023239"/>
    </source>
</evidence>
<comment type="pathway">
    <text evidence="5">Cofactor biosynthesis; methanofuran biosynthesis.</text>
</comment>
<dbReference type="InterPro" id="IPR036206">
    <property type="entry name" value="ThiamineP_synth_sf"/>
</dbReference>
<dbReference type="AlphaFoldDB" id="A0A7J3LZQ4"/>
<organism evidence="7">
    <name type="scientific">Archaeoglobus fulgidus</name>
    <dbReference type="NCBI Taxonomy" id="2234"/>
    <lineage>
        <taxon>Archaea</taxon>
        <taxon>Methanobacteriati</taxon>
        <taxon>Methanobacteriota</taxon>
        <taxon>Archaeoglobi</taxon>
        <taxon>Archaeoglobales</taxon>
        <taxon>Archaeoglobaceae</taxon>
        <taxon>Archaeoglobus</taxon>
    </lineage>
</organism>
<evidence type="ECO:0000256" key="5">
    <source>
        <dbReference type="HAMAP-Rule" id="MF_00681"/>
    </source>
</evidence>
<comment type="function">
    <text evidence="1 5">Catalyzes the formation of 4-(hydroxymethyl)-2-furancarboxaldehyde phosphate (4-HFC-P) from two molecules of glyceraldehyde-3-P (GA-3-P).</text>
</comment>
<dbReference type="GO" id="GO:0016830">
    <property type="term" value="F:carbon-carbon lyase activity"/>
    <property type="evidence" value="ECO:0007669"/>
    <property type="project" value="UniProtKB-UniRule"/>
</dbReference>
<dbReference type="HAMAP" id="MF_00681">
    <property type="entry name" value="MfnB"/>
    <property type="match status" value="1"/>
</dbReference>
<gene>
    <name evidence="5" type="primary">mfnB</name>
    <name evidence="7" type="ORF">ENT52_00410</name>
</gene>
<comment type="caution">
    <text evidence="7">The sequence shown here is derived from an EMBL/GenBank/DDBJ whole genome shotgun (WGS) entry which is preliminary data.</text>
</comment>
<comment type="catalytic activity">
    <reaction evidence="4 5">
        <text>2 D-glyceraldehyde 3-phosphate = 4-(hydroxymethyl)-2-furancarboxaldehyde phosphate + phosphate + 2 H2O</text>
        <dbReference type="Rhea" id="RHEA:43536"/>
        <dbReference type="ChEBI" id="CHEBI:15377"/>
        <dbReference type="ChEBI" id="CHEBI:43474"/>
        <dbReference type="ChEBI" id="CHEBI:59776"/>
        <dbReference type="ChEBI" id="CHEBI:83407"/>
        <dbReference type="EC" id="4.2.3.153"/>
    </reaction>
</comment>
<sequence length="234" mass="25405">MLVLVSPKDLSEALEAIEGGADIIDVKNPSEGSLGANFPWVIRDVANIAKKYRKEVSATTGDMPFKPGTASLAALGAAIAGADYIKVGLYGVKNELEAEEMIKAVVKAVKDYDDTKRVVIAGYGDFYRINSIDPLKLPSISAKHDADVVMVDTAIKDGTSIFDHMKIEDMRNFVRMAKENGLLCALAGNLSWNHIGTLKELSPDIIGVRTIVCESGRNSKIKRELVRKLKELVS</sequence>
<evidence type="ECO:0000256" key="6">
    <source>
        <dbReference type="PIRSR" id="PIRSR015957-1"/>
    </source>
</evidence>
<evidence type="ECO:0000256" key="1">
    <source>
        <dbReference type="ARBA" id="ARBA00003810"/>
    </source>
</evidence>
<dbReference type="InterPro" id="IPR007565">
    <property type="entry name" value="4HFCP_synth"/>
</dbReference>